<reference evidence="17" key="2">
    <citation type="submission" date="2015-10" db="EMBL/GenBank/DDBJ databases">
        <authorList>
            <person name="Gilbert D.G."/>
        </authorList>
    </citation>
    <scope>NUCLEOTIDE SEQUENCE</scope>
</reference>
<dbReference type="GO" id="GO:0004930">
    <property type="term" value="F:G protein-coupled receptor activity"/>
    <property type="evidence" value="ECO:0007669"/>
    <property type="project" value="UniProtKB-KW"/>
</dbReference>
<evidence type="ECO:0000256" key="10">
    <source>
        <dbReference type="ARBA" id="ARBA00023157"/>
    </source>
</evidence>
<evidence type="ECO:0000256" key="2">
    <source>
        <dbReference type="ARBA" id="ARBA00007242"/>
    </source>
</evidence>
<dbReference type="InterPro" id="IPR017978">
    <property type="entry name" value="GPCR_3_C"/>
</dbReference>
<comment type="subcellular location">
    <subcellularLocation>
        <location evidence="1">Cell projection</location>
        <location evidence="1">Neuron projection</location>
    </subcellularLocation>
    <subcellularLocation>
        <location evidence="16">Postsynaptic cell membrane</location>
        <topology evidence="16">Multi-pass membrane protein</topology>
    </subcellularLocation>
</comment>
<dbReference type="PANTHER" id="PTHR32546:SF16">
    <property type="entry name" value="G-PROTEIN COUPLED RECEPTOR CG31760-RELATED"/>
    <property type="match status" value="1"/>
</dbReference>
<evidence type="ECO:0000256" key="1">
    <source>
        <dbReference type="ARBA" id="ARBA00004487"/>
    </source>
</evidence>
<dbReference type="Pfam" id="PF22572">
    <property type="entry name" value="GPR158_179_EC"/>
    <property type="match status" value="1"/>
</dbReference>
<sequence length="883" mass="95910">MSCWPLLSFLLSTAFRLLMADPLAPPNIHHNGGGGNNRTEQLDDLLAEIGDVTSGNLGSLCISQQFRSVPVSVRVDAFEAARQKADMLARLLQDLGQLDNQELLKLLITSAVRSERTIETSRMVTFTKPTALASSASSSQSNGLIREQGNIVNLLFMAHATRPASPYADPSVKVDYIQQSASINASIQQQSTTLPKATSTSSGSVLLGNTALNDLPWFDDPFRSTPQAAKGFLANWNKFMINSSNVTFLGWWTFPYYQCSSRRWLLTYTIPVTSVSPTSSTAADRLDGLLTVDVSVSSMDINQCGDGPSSVETTADQQTITHFSGTHKCHETSTCRFERGYGWIRGGYTCTCLPGYYSPFLKNATFNGSHVELAFRNKLTFNSPVYDQLYRCLPCSAGCDVCVDDSPCLAPYDWPFRIALLAISMSWVLISIGLMGAVYKYRRLKVFKVASPTFLCVTLLGCAIMYAEMAAIFPELNTPACVATKWTRHMGFCITFSSLLMKTWRVSLTYRVKSAHKLKLTDQQLLQWMVPIMLVATVYLGAWTASDPPTGEFILTGPTMKFTQCTYNWWDHSLAIGEVFFLMWGIHVCYSVRRAETYFNETKHISWAVYNIAVTNIIFASFHLLLLPNVGPDMKYLLGFVRTQMSTTVTIALVFGPKFYLVAVGRGDEHDARTKARGVTASFSLNGLSLAGGMGGSCAGAGGGVLVGGGMTENLENSGNPPEPDDQPVDLYRENEELKEQLQKLAGHMEFMKIVHMGVNNPHLKPKPGGYFSHGNVATSAAAAAVVSVAAATSVATVAAPGSGPGSTSPSTAGESSLLQKRGASLLEPAVVHFNYESDVLLSRKSSSRQIQPSSLGVVVDDANVLDDSPTAELLPNSGPSKL</sequence>
<keyword evidence="3" id="KW-1003">Cell membrane</keyword>
<dbReference type="GO" id="GO:0043005">
    <property type="term" value="C:neuron projection"/>
    <property type="evidence" value="ECO:0007669"/>
    <property type="project" value="UniProtKB-SubCell"/>
</dbReference>
<dbReference type="EMBL" id="GDIP01246060">
    <property type="protein sequence ID" value="JAI77341.1"/>
    <property type="molecule type" value="Transcribed_RNA"/>
</dbReference>
<comment type="similarity">
    <text evidence="2">Belongs to the G-protein coupled receptor 3 family.</text>
</comment>
<protein>
    <submittedName>
        <fullName evidence="17">G-protein coupled receptor</fullName>
    </submittedName>
</protein>
<evidence type="ECO:0000256" key="3">
    <source>
        <dbReference type="ARBA" id="ARBA00022475"/>
    </source>
</evidence>
<organism evidence="17">
    <name type="scientific">Daphnia magna</name>
    <dbReference type="NCBI Taxonomy" id="35525"/>
    <lineage>
        <taxon>Eukaryota</taxon>
        <taxon>Metazoa</taxon>
        <taxon>Ecdysozoa</taxon>
        <taxon>Arthropoda</taxon>
        <taxon>Crustacea</taxon>
        <taxon>Branchiopoda</taxon>
        <taxon>Diplostraca</taxon>
        <taxon>Cladocera</taxon>
        <taxon>Anomopoda</taxon>
        <taxon>Daphniidae</taxon>
        <taxon>Daphnia</taxon>
    </lineage>
</organism>
<keyword evidence="7" id="KW-0770">Synapse</keyword>
<keyword evidence="14" id="KW-0628">Postsynaptic cell membrane</keyword>
<keyword evidence="9" id="KW-0472">Membrane</keyword>
<dbReference type="OrthoDB" id="2129233at2759"/>
<evidence type="ECO:0000256" key="4">
    <source>
        <dbReference type="ARBA" id="ARBA00022692"/>
    </source>
</evidence>
<keyword evidence="13" id="KW-0807">Transducer</keyword>
<evidence type="ECO:0000256" key="16">
    <source>
        <dbReference type="ARBA" id="ARBA00034104"/>
    </source>
</evidence>
<evidence type="ECO:0000256" key="12">
    <source>
        <dbReference type="ARBA" id="ARBA00023180"/>
    </source>
</evidence>
<dbReference type="GO" id="GO:0045211">
    <property type="term" value="C:postsynaptic membrane"/>
    <property type="evidence" value="ECO:0007669"/>
    <property type="project" value="UniProtKB-SubCell"/>
</dbReference>
<evidence type="ECO:0000256" key="9">
    <source>
        <dbReference type="ARBA" id="ARBA00023136"/>
    </source>
</evidence>
<dbReference type="InterPro" id="IPR054714">
    <property type="entry name" value="GPR158_179_extracellular"/>
</dbReference>
<keyword evidence="5" id="KW-0732">Signal</keyword>
<name>A0A0P5ZVZ6_9CRUS</name>
<reference evidence="17" key="1">
    <citation type="submission" date="2015-10" db="EMBL/GenBank/DDBJ databases">
        <title>Daphnia magna gene sets from two clonal populations assembled and annotated with EvidentialGene.</title>
        <authorList>
            <person name="Gilbert D."/>
            <person name="Podicheti R."/>
            <person name="Orsini L."/>
            <person name="Colbourne J."/>
            <person name="Pfrender M."/>
        </authorList>
    </citation>
    <scope>NUCLEOTIDE SEQUENCE</scope>
</reference>
<dbReference type="Pfam" id="PF00003">
    <property type="entry name" value="7tm_3"/>
    <property type="match status" value="1"/>
</dbReference>
<dbReference type="AlphaFoldDB" id="A0A0P5ZVZ6"/>
<evidence type="ECO:0000256" key="11">
    <source>
        <dbReference type="ARBA" id="ARBA00023170"/>
    </source>
</evidence>
<evidence type="ECO:0000256" key="5">
    <source>
        <dbReference type="ARBA" id="ARBA00022729"/>
    </source>
</evidence>
<accession>A0A0P5ZVZ6</accession>
<keyword evidence="4" id="KW-0812">Transmembrane</keyword>
<dbReference type="PANTHER" id="PTHR32546">
    <property type="entry name" value="G-PROTEIN COUPLED RECEPTOR 158-RELATED"/>
    <property type="match status" value="1"/>
</dbReference>
<proteinExistence type="inferred from homology"/>
<evidence type="ECO:0000256" key="7">
    <source>
        <dbReference type="ARBA" id="ARBA00023018"/>
    </source>
</evidence>
<dbReference type="InterPro" id="IPR043458">
    <property type="entry name" value="GPR158/179"/>
</dbReference>
<evidence type="ECO:0000256" key="6">
    <source>
        <dbReference type="ARBA" id="ARBA00022989"/>
    </source>
</evidence>
<evidence type="ECO:0000256" key="13">
    <source>
        <dbReference type="ARBA" id="ARBA00023224"/>
    </source>
</evidence>
<evidence type="ECO:0000256" key="14">
    <source>
        <dbReference type="ARBA" id="ARBA00023257"/>
    </source>
</evidence>
<evidence type="ECO:0000313" key="17">
    <source>
        <dbReference type="EMBL" id="JAI77341.1"/>
    </source>
</evidence>
<keyword evidence="11 17" id="KW-0675">Receptor</keyword>
<keyword evidence="15" id="KW-0966">Cell projection</keyword>
<keyword evidence="12" id="KW-0325">Glycoprotein</keyword>
<keyword evidence="6" id="KW-1133">Transmembrane helix</keyword>
<evidence type="ECO:0000256" key="15">
    <source>
        <dbReference type="ARBA" id="ARBA00023273"/>
    </source>
</evidence>
<dbReference type="PROSITE" id="PS50259">
    <property type="entry name" value="G_PROTEIN_RECEP_F3_4"/>
    <property type="match status" value="1"/>
</dbReference>
<evidence type="ECO:0000256" key="8">
    <source>
        <dbReference type="ARBA" id="ARBA00023040"/>
    </source>
</evidence>
<dbReference type="CDD" id="cd15293">
    <property type="entry name" value="7tmC_GPR158-like"/>
    <property type="match status" value="1"/>
</dbReference>
<keyword evidence="8" id="KW-0297">G-protein coupled receptor</keyword>
<keyword evidence="10" id="KW-1015">Disulfide bond</keyword>